<evidence type="ECO:0000313" key="1">
    <source>
        <dbReference type="EMBL" id="OGI82824.1"/>
    </source>
</evidence>
<accession>A0A1F6WLV9</accession>
<dbReference type="EMBL" id="MFUH01000002">
    <property type="protein sequence ID" value="OGI82824.1"/>
    <property type="molecule type" value="Genomic_DNA"/>
</dbReference>
<name>A0A1F6WLV9_9BACT</name>
<evidence type="ECO:0000313" key="2">
    <source>
        <dbReference type="Proteomes" id="UP000179880"/>
    </source>
</evidence>
<organism evidence="1 2">
    <name type="scientific">Candidatus Nomurabacteria bacterium RIFCSPHIGHO2_02_FULL_42_24</name>
    <dbReference type="NCBI Taxonomy" id="1801757"/>
    <lineage>
        <taxon>Bacteria</taxon>
        <taxon>Candidatus Nomuraibacteriota</taxon>
    </lineage>
</organism>
<dbReference type="AlphaFoldDB" id="A0A1F6WLV9"/>
<dbReference type="Proteomes" id="UP000179880">
    <property type="component" value="Unassembled WGS sequence"/>
</dbReference>
<reference evidence="1 2" key="1">
    <citation type="journal article" date="2016" name="Nat. Commun.">
        <title>Thousands of microbial genomes shed light on interconnected biogeochemical processes in an aquifer system.</title>
        <authorList>
            <person name="Anantharaman K."/>
            <person name="Brown C.T."/>
            <person name="Hug L.A."/>
            <person name="Sharon I."/>
            <person name="Castelle C.J."/>
            <person name="Probst A.J."/>
            <person name="Thomas B.C."/>
            <person name="Singh A."/>
            <person name="Wilkins M.J."/>
            <person name="Karaoz U."/>
            <person name="Brodie E.L."/>
            <person name="Williams K.H."/>
            <person name="Hubbard S.S."/>
            <person name="Banfield J.F."/>
        </authorList>
    </citation>
    <scope>NUCLEOTIDE SEQUENCE [LARGE SCALE GENOMIC DNA]</scope>
</reference>
<sequence length="85" mass="9374">MPSFIGLFYHIFPTGGIHCTKFELILKAILMIRNTSVSRALRASVRSTELSKNGKCGETLNANADSVLRNNFAGGRIRKTETPSF</sequence>
<proteinExistence type="predicted"/>
<protein>
    <submittedName>
        <fullName evidence="1">Uncharacterized protein</fullName>
    </submittedName>
</protein>
<comment type="caution">
    <text evidence="1">The sequence shown here is derived from an EMBL/GenBank/DDBJ whole genome shotgun (WGS) entry which is preliminary data.</text>
</comment>
<gene>
    <name evidence="1" type="ORF">A3B93_00260</name>
</gene>